<feature type="compositionally biased region" description="Basic and acidic residues" evidence="1">
    <location>
        <begin position="19"/>
        <end position="46"/>
    </location>
</feature>
<dbReference type="EMBL" id="JAFBCY010000001">
    <property type="protein sequence ID" value="MBM7850496.1"/>
    <property type="molecule type" value="Genomic_DNA"/>
</dbReference>
<proteinExistence type="predicted"/>
<dbReference type="AlphaFoldDB" id="A0A9W6IV03"/>
<dbReference type="EMBL" id="BSFF01000002">
    <property type="protein sequence ID" value="GLK55790.1"/>
    <property type="molecule type" value="Genomic_DNA"/>
</dbReference>
<dbReference type="Proteomes" id="UP001143400">
    <property type="component" value="Unassembled WGS sequence"/>
</dbReference>
<evidence type="ECO:0000256" key="1">
    <source>
        <dbReference type="SAM" id="MobiDB-lite"/>
    </source>
</evidence>
<reference evidence="2" key="3">
    <citation type="submission" date="2023-01" db="EMBL/GenBank/DDBJ databases">
        <authorList>
            <person name="Sun Q."/>
            <person name="Evtushenko L."/>
        </authorList>
    </citation>
    <scope>NUCLEOTIDE SEQUENCE</scope>
    <source>
        <strain evidence="2">VKM B-1606</strain>
    </source>
</reference>
<comment type="caution">
    <text evidence="2">The sequence shown here is derived from an EMBL/GenBank/DDBJ whole genome shotgun (WGS) entry which is preliminary data.</text>
</comment>
<evidence type="ECO:0000313" key="3">
    <source>
        <dbReference type="EMBL" id="MBM7850496.1"/>
    </source>
</evidence>
<accession>A0A9W6IV03</accession>
<evidence type="ECO:0000313" key="2">
    <source>
        <dbReference type="EMBL" id="GLK55790.1"/>
    </source>
</evidence>
<reference evidence="2" key="1">
    <citation type="journal article" date="2014" name="Int. J. Syst. Evol. Microbiol.">
        <title>Complete genome sequence of Corynebacterium casei LMG S-19264T (=DSM 44701T), isolated from a smear-ripened cheese.</title>
        <authorList>
            <consortium name="US DOE Joint Genome Institute (JGI-PGF)"/>
            <person name="Walter F."/>
            <person name="Albersmeier A."/>
            <person name="Kalinowski J."/>
            <person name="Ruckert C."/>
        </authorList>
    </citation>
    <scope>NUCLEOTIDE SEQUENCE</scope>
    <source>
        <strain evidence="2">VKM B-1606</strain>
    </source>
</reference>
<feature type="region of interest" description="Disordered" evidence="1">
    <location>
        <begin position="1"/>
        <end position="46"/>
    </location>
</feature>
<dbReference type="RefSeq" id="WP_204948914.1">
    <property type="nucleotide sequence ID" value="NZ_BSFF01000002.1"/>
</dbReference>
<gene>
    <name evidence="2" type="ORF">GCM10008170_18090</name>
    <name evidence="3" type="ORF">JOD31_000708</name>
</gene>
<protein>
    <submittedName>
        <fullName evidence="2">Uncharacterized protein</fullName>
    </submittedName>
</protein>
<evidence type="ECO:0000313" key="4">
    <source>
        <dbReference type="Proteomes" id="UP000758856"/>
    </source>
</evidence>
<keyword evidence="4" id="KW-1185">Reference proteome</keyword>
<organism evidence="2 5">
    <name type="scientific">Methylopila capsulata</name>
    <dbReference type="NCBI Taxonomy" id="61654"/>
    <lineage>
        <taxon>Bacteria</taxon>
        <taxon>Pseudomonadati</taxon>
        <taxon>Pseudomonadota</taxon>
        <taxon>Alphaproteobacteria</taxon>
        <taxon>Hyphomicrobiales</taxon>
        <taxon>Methylopilaceae</taxon>
        <taxon>Methylopila</taxon>
    </lineage>
</organism>
<dbReference type="Proteomes" id="UP000758856">
    <property type="component" value="Unassembled WGS sequence"/>
</dbReference>
<evidence type="ECO:0000313" key="5">
    <source>
        <dbReference type="Proteomes" id="UP001143400"/>
    </source>
</evidence>
<reference evidence="3 4" key="2">
    <citation type="submission" date="2021-01" db="EMBL/GenBank/DDBJ databases">
        <title>Genomic Encyclopedia of Type Strains, Phase IV (KMG-IV): sequencing the most valuable type-strain genomes for metagenomic binning, comparative biology and taxonomic classification.</title>
        <authorList>
            <person name="Goeker M."/>
        </authorList>
    </citation>
    <scope>NUCLEOTIDE SEQUENCE [LARGE SCALE GENOMIC DNA]</scope>
    <source>
        <strain evidence="3 4">DSM 6130</strain>
    </source>
</reference>
<sequence length="173" mass="18634">MAEDGHHGSGAIRTGHTSASRENEKLRRTRDDEGSSRWGKTERTHLRDEISKDGEAIDAVGLVEQIPTWRDQNEFIVETCVGAATQAPAVRGRSSETAAPQARNPNLFAVPRSNAGHGKISSMKGVIGRTIARDQPSGETVDQAATGGRDGEQIVRRVGEAGLCKAADMRHRI</sequence>
<name>A0A9W6IV03_9HYPH</name>